<feature type="region of interest" description="Disordered" evidence="1">
    <location>
        <begin position="484"/>
        <end position="541"/>
    </location>
</feature>
<dbReference type="AlphaFoldDB" id="A0A7S0NBW2"/>
<dbReference type="PANTHER" id="PTHR34199:SF4">
    <property type="entry name" value="ARM REPEAT SUPERFAMILY PROTEIN"/>
    <property type="match status" value="1"/>
</dbReference>
<feature type="compositionally biased region" description="Low complexity" evidence="1">
    <location>
        <begin position="1023"/>
        <end position="1039"/>
    </location>
</feature>
<dbReference type="EMBL" id="HBFB01001615">
    <property type="protein sequence ID" value="CAD8664018.1"/>
    <property type="molecule type" value="Transcribed_RNA"/>
</dbReference>
<name>A0A7S0NBW2_9CHLO</name>
<organism evidence="3">
    <name type="scientific">Chlamydomonas leiostraca</name>
    <dbReference type="NCBI Taxonomy" id="1034604"/>
    <lineage>
        <taxon>Eukaryota</taxon>
        <taxon>Viridiplantae</taxon>
        <taxon>Chlorophyta</taxon>
        <taxon>core chlorophytes</taxon>
        <taxon>Chlorophyceae</taxon>
        <taxon>CS clade</taxon>
        <taxon>Chlamydomonadales</taxon>
        <taxon>Chlamydomonadaceae</taxon>
        <taxon>Chlamydomonas</taxon>
    </lineage>
</organism>
<feature type="domain" description="Mon2 C-terminal" evidence="2">
    <location>
        <begin position="37"/>
        <end position="253"/>
    </location>
</feature>
<feature type="compositionally biased region" description="Low complexity" evidence="1">
    <location>
        <begin position="489"/>
        <end position="507"/>
    </location>
</feature>
<protein>
    <recommendedName>
        <fullName evidence="2">Mon2 C-terminal domain-containing protein</fullName>
    </recommendedName>
</protein>
<feature type="region of interest" description="Disordered" evidence="1">
    <location>
        <begin position="448"/>
        <end position="472"/>
    </location>
</feature>
<feature type="compositionally biased region" description="Polar residues" evidence="1">
    <location>
        <begin position="448"/>
        <end position="460"/>
    </location>
</feature>
<evidence type="ECO:0000256" key="1">
    <source>
        <dbReference type="SAM" id="MobiDB-lite"/>
    </source>
</evidence>
<feature type="region of interest" description="Disordered" evidence="1">
    <location>
        <begin position="848"/>
        <end position="873"/>
    </location>
</feature>
<evidence type="ECO:0000259" key="2">
    <source>
        <dbReference type="Pfam" id="PF16206"/>
    </source>
</evidence>
<feature type="compositionally biased region" description="Pro residues" evidence="1">
    <location>
        <begin position="705"/>
        <end position="719"/>
    </location>
</feature>
<feature type="compositionally biased region" description="Gly residues" evidence="1">
    <location>
        <begin position="526"/>
        <end position="536"/>
    </location>
</feature>
<evidence type="ECO:0000313" key="3">
    <source>
        <dbReference type="EMBL" id="CAD8664018.1"/>
    </source>
</evidence>
<proteinExistence type="predicted"/>
<dbReference type="InterPro" id="IPR032817">
    <property type="entry name" value="Mon2_C"/>
</dbReference>
<feature type="region of interest" description="Disordered" evidence="1">
    <location>
        <begin position="915"/>
        <end position="940"/>
    </location>
</feature>
<gene>
    <name evidence="3" type="ORF">CLEI1391_LOCUS810</name>
</gene>
<feature type="region of interest" description="Disordered" evidence="1">
    <location>
        <begin position="1013"/>
        <end position="1039"/>
    </location>
</feature>
<feature type="region of interest" description="Disordered" evidence="1">
    <location>
        <begin position="705"/>
        <end position="771"/>
    </location>
</feature>
<feature type="compositionally biased region" description="Low complexity" evidence="1">
    <location>
        <begin position="720"/>
        <end position="741"/>
    </location>
</feature>
<reference evidence="3" key="1">
    <citation type="submission" date="2021-01" db="EMBL/GenBank/DDBJ databases">
        <authorList>
            <person name="Corre E."/>
            <person name="Pelletier E."/>
            <person name="Niang G."/>
            <person name="Scheremetjew M."/>
            <person name="Finn R."/>
            <person name="Kale V."/>
            <person name="Holt S."/>
            <person name="Cochrane G."/>
            <person name="Meng A."/>
            <person name="Brown T."/>
            <person name="Cohen L."/>
        </authorList>
    </citation>
    <scope>NUCLEOTIDE SEQUENCE</scope>
    <source>
        <strain evidence="3">SAG 11-49</strain>
    </source>
</reference>
<dbReference type="Pfam" id="PF16206">
    <property type="entry name" value="Mon2_C"/>
    <property type="match status" value="1"/>
</dbReference>
<sequence length="1114" mass="115806">MTRGWEPLLAVLQPVPTQHDVRLVQAGFQCIELVCFDFLPFLPKEYMPRALEVVAAFTKQDVILNVCLTAITMLWSVTDTLARSKRTAPGASPGAAAVSIASRRDVSEEESVAMLMIAFKALRAVSTDRRPEVRNSAVRTLFLAMGAHGGKFSAQVLRECVWDMMLPLVASMHHMSETSSNEEVAASVLGTDKSGKSVKMLMHHSRNTEQKQWDETLVLALSGATKVLRAHLPAVVALEGFAEAWESLMGEVGAVLRASRRGTANAAIVLLSTLIQAHGENQAVMAKWMWKSALRALDQGVRTMSQPLTHAPLQARTELLSGLTAIHAVLRDQLGADDLRLLLGWLDRLARYPMGQEDSVSMHAPVGGGLGPIQKPVLALLQQLAPPPPAATEVWADMLLTLCNMLHPFRLLPYRPVPGAPSGPTTGAVGLSPARSVAVGALQHENNLAGSPMLPTSATMPRSLGAALGSSPLPSTNLGSRLGVPEVIASGGPSPLPSNSSSSQALSTGIAAPATAAGVQQPMLPQGGGEEQGEGAGSQEDVSVEAKCLTSNWMCRVADTVAGWYKDSVPWQVRVATFPALVSSLSECMAMRHVDPNDELWRTASKAFNAIVQSGLPSINIASHGLTVQAAAAAAQQTQGYSLSSLSGSLTSGISSITGYGSSPIPAASGSGAAAGADKAAVHQDTWPLLVRAFEMSLLGRDLPGPLPPGCNPNPPLLPPRTGAGVAPAAAAPGSTSSLGAGNNGGPGTPGPSARQTLASADSDAPPKPAVQSDVEIQAMVLDCLADSVLTSCQYASHDIRVRLVSIVDAGAAAAMAGEEQLRGLERFSHACLSKLFVLCSRGQDMPGSRSLRGSSSQSHSSHSGSLDGNSYPREQSARCQLEVAQLALPAFLSRCEAVIRAYVFEQRAVHSAAQQQGAGTPAPDAEASPAPAATPSTPAPVSVFESLAAGLGLPPGLVVTPQVDAQLADRALHALELCAQLRVSPSVMDAALPSRPELKPWVELVRARKRSLRQGSAGGAQPGAQNTSSGGAALPSSLAESREQTHLLPLYGALCECVACDDARVRDVVRQLLLAAGRELGLAPAGDPLAFVHVAGAEAAAHAAGHEAFLANL</sequence>
<dbReference type="PANTHER" id="PTHR34199">
    <property type="entry name" value="NUMOD3 MOTIF FAMILY PROTEIN, EXPRESSED"/>
    <property type="match status" value="1"/>
</dbReference>
<feature type="compositionally biased region" description="Low complexity" evidence="1">
    <location>
        <begin position="849"/>
        <end position="867"/>
    </location>
</feature>
<accession>A0A7S0NBW2</accession>